<evidence type="ECO:0000313" key="6">
    <source>
        <dbReference type="EMBL" id="KAA0920439.1"/>
    </source>
</evidence>
<feature type="domain" description="HTH lysR-type" evidence="5">
    <location>
        <begin position="16"/>
        <end position="62"/>
    </location>
</feature>
<evidence type="ECO:0000313" key="7">
    <source>
        <dbReference type="Proteomes" id="UP000325291"/>
    </source>
</evidence>
<dbReference type="Proteomes" id="UP000325291">
    <property type="component" value="Unassembled WGS sequence"/>
</dbReference>
<proteinExistence type="inferred from homology"/>
<dbReference type="SUPFAM" id="SSF53850">
    <property type="entry name" value="Periplasmic binding protein-like II"/>
    <property type="match status" value="1"/>
</dbReference>
<evidence type="ECO:0000256" key="2">
    <source>
        <dbReference type="ARBA" id="ARBA00023015"/>
    </source>
</evidence>
<keyword evidence="2" id="KW-0805">Transcription regulation</keyword>
<dbReference type="InterPro" id="IPR000847">
    <property type="entry name" value="LysR_HTH_N"/>
</dbReference>
<comment type="caution">
    <text evidence="6">The sequence shown here is derived from an EMBL/GenBank/DDBJ whole genome shotgun (WGS) entry which is preliminary data.</text>
</comment>
<keyword evidence="4" id="KW-0804">Transcription</keyword>
<evidence type="ECO:0000259" key="5">
    <source>
        <dbReference type="PROSITE" id="PS50931"/>
    </source>
</evidence>
<dbReference type="Gene3D" id="3.40.190.10">
    <property type="entry name" value="Periplasmic binding protein-like II"/>
    <property type="match status" value="2"/>
</dbReference>
<evidence type="ECO:0000256" key="3">
    <source>
        <dbReference type="ARBA" id="ARBA00023125"/>
    </source>
</evidence>
<dbReference type="SUPFAM" id="SSF46785">
    <property type="entry name" value="Winged helix' DNA-binding domain"/>
    <property type="match status" value="1"/>
</dbReference>
<keyword evidence="3" id="KW-0238">DNA-binding</keyword>
<keyword evidence="7" id="KW-1185">Reference proteome</keyword>
<sequence>MNESMAWSDYSTVLLIAESGSLSAAARASRESHPTLMRRLNAIEGRLGVRLFERFRQGYQATEAGEEVLATARRMRVLSRETERRLSGRDQRPFGVVVLTTTDTIFAGLVAPVLRAFREAYPDIELDIRLSNAVHDLARRDADIALRPALEPAGYLKGRKLGVIRQALYSSAEFLGVAREEIPIIGPSGAMPYDALDVYMREEGLNRRCAMRLDSLMAMHGAVAKGAGAAVLPTYLCETPDFTRHGDNIEALETPLWLLVHPDLQRTARVRATLDFLADQSGIGKRLERAKT</sequence>
<dbReference type="InterPro" id="IPR036390">
    <property type="entry name" value="WH_DNA-bd_sf"/>
</dbReference>
<comment type="similarity">
    <text evidence="1">Belongs to the LysR transcriptional regulatory family.</text>
</comment>
<dbReference type="GO" id="GO:0003700">
    <property type="term" value="F:DNA-binding transcription factor activity"/>
    <property type="evidence" value="ECO:0007669"/>
    <property type="project" value="InterPro"/>
</dbReference>
<dbReference type="PANTHER" id="PTHR30579:SF3">
    <property type="entry name" value="TRANSCRIPTIONAL REGULATORY PROTEIN"/>
    <property type="match status" value="1"/>
</dbReference>
<dbReference type="Pfam" id="PF00126">
    <property type="entry name" value="HTH_1"/>
    <property type="match status" value="1"/>
</dbReference>
<reference evidence="6 7" key="1">
    <citation type="submission" date="2019-07" db="EMBL/GenBank/DDBJ databases">
        <title>Aquicoccus porphyridii gen. nov., sp. nov., isolated from a small marine red alga, Porphyridium marinum.</title>
        <authorList>
            <person name="Liu L."/>
        </authorList>
    </citation>
    <scope>NUCLEOTIDE SEQUENCE [LARGE SCALE GENOMIC DNA]</scope>
    <source>
        <strain evidence="6 7">L1 8-17</strain>
    </source>
</reference>
<gene>
    <name evidence="6" type="ORF">FLO80_04855</name>
</gene>
<evidence type="ECO:0000256" key="1">
    <source>
        <dbReference type="ARBA" id="ARBA00009437"/>
    </source>
</evidence>
<dbReference type="Pfam" id="PF03466">
    <property type="entry name" value="LysR_substrate"/>
    <property type="match status" value="1"/>
</dbReference>
<organism evidence="6 7">
    <name type="scientific">Aquicoccus porphyridii</name>
    <dbReference type="NCBI Taxonomy" id="1852029"/>
    <lineage>
        <taxon>Bacteria</taxon>
        <taxon>Pseudomonadati</taxon>
        <taxon>Pseudomonadota</taxon>
        <taxon>Alphaproteobacteria</taxon>
        <taxon>Rhodobacterales</taxon>
        <taxon>Paracoccaceae</taxon>
        <taxon>Aquicoccus</taxon>
    </lineage>
</organism>
<evidence type="ECO:0000256" key="4">
    <source>
        <dbReference type="ARBA" id="ARBA00023163"/>
    </source>
</evidence>
<dbReference type="InterPro" id="IPR005119">
    <property type="entry name" value="LysR_subst-bd"/>
</dbReference>
<protein>
    <submittedName>
        <fullName evidence="6">LysR family transcriptional regulator</fullName>
    </submittedName>
</protein>
<name>A0A5A9ZTH6_9RHOB</name>
<dbReference type="Gene3D" id="1.10.10.10">
    <property type="entry name" value="Winged helix-like DNA-binding domain superfamily/Winged helix DNA-binding domain"/>
    <property type="match status" value="1"/>
</dbReference>
<dbReference type="InterPro" id="IPR050176">
    <property type="entry name" value="LTTR"/>
</dbReference>
<dbReference type="GO" id="GO:0003677">
    <property type="term" value="F:DNA binding"/>
    <property type="evidence" value="ECO:0007669"/>
    <property type="project" value="UniProtKB-KW"/>
</dbReference>
<dbReference type="PANTHER" id="PTHR30579">
    <property type="entry name" value="TRANSCRIPTIONAL REGULATOR"/>
    <property type="match status" value="1"/>
</dbReference>
<dbReference type="AlphaFoldDB" id="A0A5A9ZTH6"/>
<dbReference type="PROSITE" id="PS50931">
    <property type="entry name" value="HTH_LYSR"/>
    <property type="match status" value="1"/>
</dbReference>
<dbReference type="RefSeq" id="WP_111363370.1">
    <property type="nucleotide sequence ID" value="NZ_VINQ01000002.1"/>
</dbReference>
<dbReference type="InterPro" id="IPR036388">
    <property type="entry name" value="WH-like_DNA-bd_sf"/>
</dbReference>
<dbReference type="EMBL" id="VINQ01000002">
    <property type="protein sequence ID" value="KAA0920439.1"/>
    <property type="molecule type" value="Genomic_DNA"/>
</dbReference>
<accession>A0A5A9ZTH6</accession>